<feature type="non-terminal residue" evidence="7">
    <location>
        <position position="155"/>
    </location>
</feature>
<feature type="non-terminal residue" evidence="7">
    <location>
        <position position="1"/>
    </location>
</feature>
<sequence>NALPADAVLTFYRQGDFVDLCRGPHLSNTADVGHAFRLLETAGAYWKGDRNRAMLQRIYGTAWRNEQELEAWEKQRAEAMLRGHRRLGREMDLFHFQEEAPGAVFWHPNGWTLFQTLLAYLRKRQRTESYVEVNTPDIMDLSLWKASGHWDKFGE</sequence>
<comment type="caution">
    <text evidence="7">The sequence shown here is derived from an EMBL/GenBank/DDBJ whole genome shotgun (WGS) entry which is preliminary data.</text>
</comment>
<gene>
    <name evidence="7" type="ORF">HK23_13855</name>
</gene>
<dbReference type="GO" id="GO:0000049">
    <property type="term" value="F:tRNA binding"/>
    <property type="evidence" value="ECO:0007669"/>
    <property type="project" value="UniProtKB-KW"/>
</dbReference>
<evidence type="ECO:0000256" key="4">
    <source>
        <dbReference type="ARBA" id="ARBA00022884"/>
    </source>
</evidence>
<dbReference type="SUPFAM" id="SSF55681">
    <property type="entry name" value="Class II aaRS and biotin synthetases"/>
    <property type="match status" value="1"/>
</dbReference>
<evidence type="ECO:0000313" key="7">
    <source>
        <dbReference type="EMBL" id="OUJ02072.1"/>
    </source>
</evidence>
<evidence type="ECO:0000256" key="2">
    <source>
        <dbReference type="ARBA" id="ARBA00022723"/>
    </source>
</evidence>
<dbReference type="SMART" id="SM00863">
    <property type="entry name" value="tRNA_SAD"/>
    <property type="match status" value="1"/>
</dbReference>
<dbReference type="GO" id="GO:0004829">
    <property type="term" value="F:threonine-tRNA ligase activity"/>
    <property type="evidence" value="ECO:0007669"/>
    <property type="project" value="TreeGrafter"/>
</dbReference>
<dbReference type="Proteomes" id="UP000242683">
    <property type="component" value="Unassembled WGS sequence"/>
</dbReference>
<proteinExistence type="predicted"/>
<name>A0A1Y3G2H2_9PROT</name>
<evidence type="ECO:0000313" key="8">
    <source>
        <dbReference type="Proteomes" id="UP000242683"/>
    </source>
</evidence>
<dbReference type="AlphaFoldDB" id="A0A1Y3G2H2"/>
<dbReference type="Gene3D" id="3.30.980.10">
    <property type="entry name" value="Threonyl-trna Synthetase, Chain A, domain 2"/>
    <property type="match status" value="1"/>
</dbReference>
<dbReference type="GO" id="GO:0046872">
    <property type="term" value="F:metal ion binding"/>
    <property type="evidence" value="ECO:0007669"/>
    <property type="project" value="UniProtKB-KW"/>
</dbReference>
<evidence type="ECO:0000256" key="5">
    <source>
        <dbReference type="ARBA" id="ARBA00022917"/>
    </source>
</evidence>
<dbReference type="PANTHER" id="PTHR11451:SF44">
    <property type="entry name" value="THREONINE--TRNA LIGASE, CHLOROPLASTIC_MITOCHONDRIAL 2"/>
    <property type="match status" value="1"/>
</dbReference>
<dbReference type="Gene3D" id="3.30.930.10">
    <property type="entry name" value="Bira Bifunctional Protein, Domain 2"/>
    <property type="match status" value="1"/>
</dbReference>
<dbReference type="GO" id="GO:0005524">
    <property type="term" value="F:ATP binding"/>
    <property type="evidence" value="ECO:0007669"/>
    <property type="project" value="InterPro"/>
</dbReference>
<dbReference type="InterPro" id="IPR012947">
    <property type="entry name" value="tRNA_SAD"/>
</dbReference>
<keyword evidence="5" id="KW-0648">Protein biosynthesis</keyword>
<feature type="domain" description="Threonyl/alanyl tRNA synthetase SAD" evidence="6">
    <location>
        <begin position="9"/>
        <end position="59"/>
    </location>
</feature>
<accession>A0A1Y3G2H2</accession>
<keyword evidence="7" id="KW-0436">Ligase</keyword>
<keyword evidence="3" id="KW-0862">Zinc</keyword>
<dbReference type="Pfam" id="PF07973">
    <property type="entry name" value="tRNA_SAD"/>
    <property type="match status" value="1"/>
</dbReference>
<dbReference type="InterPro" id="IPR045864">
    <property type="entry name" value="aa-tRNA-synth_II/BPL/LPL"/>
</dbReference>
<evidence type="ECO:0000259" key="6">
    <source>
        <dbReference type="SMART" id="SM00863"/>
    </source>
</evidence>
<evidence type="ECO:0000256" key="3">
    <source>
        <dbReference type="ARBA" id="ARBA00022833"/>
    </source>
</evidence>
<reference evidence="8" key="1">
    <citation type="submission" date="2014-06" db="EMBL/GenBank/DDBJ databases">
        <authorList>
            <person name="Winans N.J."/>
            <person name="Newell P.D."/>
            <person name="Douglas A.E."/>
        </authorList>
    </citation>
    <scope>NUCLEOTIDE SEQUENCE [LARGE SCALE GENOMIC DNA]</scope>
    <source>
        <strain evidence="8">DsW_057</strain>
    </source>
</reference>
<protein>
    <submittedName>
        <fullName evidence="7">Threonine--tRNA ligase</fullName>
    </submittedName>
</protein>
<dbReference type="PANTHER" id="PTHR11451">
    <property type="entry name" value="THREONINE-TRNA LIGASE"/>
    <property type="match status" value="1"/>
</dbReference>
<keyword evidence="4" id="KW-0694">RNA-binding</keyword>
<evidence type="ECO:0000256" key="1">
    <source>
        <dbReference type="ARBA" id="ARBA00022555"/>
    </source>
</evidence>
<dbReference type="GO" id="GO:0006435">
    <property type="term" value="P:threonyl-tRNA aminoacylation"/>
    <property type="evidence" value="ECO:0007669"/>
    <property type="project" value="TreeGrafter"/>
</dbReference>
<keyword evidence="2" id="KW-0479">Metal-binding</keyword>
<dbReference type="SUPFAM" id="SSF55186">
    <property type="entry name" value="ThrRS/AlaRS common domain"/>
    <property type="match status" value="1"/>
</dbReference>
<keyword evidence="1" id="KW-0820">tRNA-binding</keyword>
<organism evidence="7 8">
    <name type="scientific">Acetobacter malorum</name>
    <dbReference type="NCBI Taxonomy" id="178901"/>
    <lineage>
        <taxon>Bacteria</taxon>
        <taxon>Pseudomonadati</taxon>
        <taxon>Pseudomonadota</taxon>
        <taxon>Alphaproteobacteria</taxon>
        <taxon>Acetobacterales</taxon>
        <taxon>Acetobacteraceae</taxon>
        <taxon>Acetobacter</taxon>
    </lineage>
</organism>
<dbReference type="InterPro" id="IPR018163">
    <property type="entry name" value="Thr/Ala-tRNA-synth_IIc_edit"/>
</dbReference>
<dbReference type="EMBL" id="JOPG01000084">
    <property type="protein sequence ID" value="OUJ02072.1"/>
    <property type="molecule type" value="Genomic_DNA"/>
</dbReference>